<feature type="region of interest" description="Disordered" evidence="1">
    <location>
        <begin position="1"/>
        <end position="47"/>
    </location>
</feature>
<proteinExistence type="predicted"/>
<keyword evidence="5" id="KW-1185">Reference proteome</keyword>
<evidence type="ECO:0000259" key="2">
    <source>
        <dbReference type="SMART" id="SM00897"/>
    </source>
</evidence>
<dbReference type="Pfam" id="PF10442">
    <property type="entry name" value="FIST_C"/>
    <property type="match status" value="1"/>
</dbReference>
<dbReference type="HOGENOM" id="CLU_047108_1_1_5"/>
<organism evidence="4 5">
    <name type="scientific">Paracoccus aminophilus JCM 7686</name>
    <dbReference type="NCBI Taxonomy" id="1367847"/>
    <lineage>
        <taxon>Bacteria</taxon>
        <taxon>Pseudomonadati</taxon>
        <taxon>Pseudomonadota</taxon>
        <taxon>Alphaproteobacteria</taxon>
        <taxon>Rhodobacterales</taxon>
        <taxon>Paracoccaceae</taxon>
        <taxon>Paracoccus</taxon>
    </lineage>
</organism>
<sequence length="409" mass="43048">MSTMSCGSDPDSQFLGEIGRQIGGETGPAPQPEPTMPRSLSVAADSPDPVGELARELGPDPFALIVLFVSLEAALGPLLDRMAQRFPGTQIVGCTTAGEINATGYASGQIVALAFPAAGFVAAPVLFEDIDQLDTRRTIAKVLDARQALSAHVTSHPHDAAILLVDGLSGQEEALVAALSSGLGQVQMIGGSAGDAGEFRNASVFSGRRVLQNAAILCLLRSKGEMRDFSLDHTRASAARMIVTAADPASRAALRINDEPAAQEYARLIGLPVEALSSHVFATHPVLVRAGGRYHARAIRHVGAGNALVFFSAVAEGMVLTVSEPGDMAAHLKTELGRLSQPRAPALILGFDCIFRRIDAEGRQQATEVSRLLARHRVIGFSTYGEQYGGLHVNQTLTGIAFYPPEQTG</sequence>
<dbReference type="RefSeq" id="WP_020948909.1">
    <property type="nucleotide sequence ID" value="NC_022041.1"/>
</dbReference>
<accession>S5XJA5</accession>
<dbReference type="EMBL" id="CP006650">
    <property type="protein sequence ID" value="AGT07269.1"/>
    <property type="molecule type" value="Genomic_DNA"/>
</dbReference>
<dbReference type="SMART" id="SM01204">
    <property type="entry name" value="FIST_C"/>
    <property type="match status" value="1"/>
</dbReference>
<dbReference type="KEGG" id="pami:JCM7686_0158"/>
<dbReference type="SMART" id="SM00897">
    <property type="entry name" value="FIST"/>
    <property type="match status" value="1"/>
</dbReference>
<name>S5XJA5_PARAH</name>
<dbReference type="AlphaFoldDB" id="S5XJA5"/>
<reference evidence="4 5" key="1">
    <citation type="journal article" date="2014" name="BMC Genomics">
        <title>Architecture and functions of a multipartite genome of the methylotrophic bacterium Paracoccus aminophilus JCM 7686, containing primary and secondary chromids.</title>
        <authorList>
            <person name="Dziewit L."/>
            <person name="Czarnecki J."/>
            <person name="Wibberg D."/>
            <person name="Radlinska M."/>
            <person name="Mrozek P."/>
            <person name="Szymczak M."/>
            <person name="Schluter A."/>
            <person name="Puhler A."/>
            <person name="Bartosik D."/>
        </authorList>
    </citation>
    <scope>NUCLEOTIDE SEQUENCE [LARGE SCALE GENOMIC DNA]</scope>
    <source>
        <strain evidence="4">JCM 7686</strain>
    </source>
</reference>
<gene>
    <name evidence="4" type="ORF">JCM7686_0158</name>
</gene>
<evidence type="ECO:0000313" key="5">
    <source>
        <dbReference type="Proteomes" id="UP000015480"/>
    </source>
</evidence>
<evidence type="ECO:0000313" key="4">
    <source>
        <dbReference type="EMBL" id="AGT07269.1"/>
    </source>
</evidence>
<dbReference type="Pfam" id="PF08495">
    <property type="entry name" value="FIST"/>
    <property type="match status" value="1"/>
</dbReference>
<protein>
    <recommendedName>
        <fullName evidence="6">GfdT protein</fullName>
    </recommendedName>
</protein>
<dbReference type="PANTHER" id="PTHR40252">
    <property type="entry name" value="BLR0328 PROTEIN"/>
    <property type="match status" value="1"/>
</dbReference>
<evidence type="ECO:0008006" key="6">
    <source>
        <dbReference type="Google" id="ProtNLM"/>
    </source>
</evidence>
<dbReference type="InterPro" id="IPR019494">
    <property type="entry name" value="FIST_C"/>
</dbReference>
<dbReference type="Proteomes" id="UP000015480">
    <property type="component" value="Chromosome"/>
</dbReference>
<dbReference type="STRING" id="1367847.JCM7686_0158"/>
<dbReference type="PANTHER" id="PTHR40252:SF2">
    <property type="entry name" value="BLR0328 PROTEIN"/>
    <property type="match status" value="1"/>
</dbReference>
<evidence type="ECO:0000259" key="3">
    <source>
        <dbReference type="SMART" id="SM01204"/>
    </source>
</evidence>
<dbReference type="eggNOG" id="COG3287">
    <property type="taxonomic scope" value="Bacteria"/>
</dbReference>
<evidence type="ECO:0000256" key="1">
    <source>
        <dbReference type="SAM" id="MobiDB-lite"/>
    </source>
</evidence>
<dbReference type="PATRIC" id="fig|1367847.3.peg.98"/>
<feature type="domain" description="FIST" evidence="2">
    <location>
        <begin position="60"/>
        <end position="260"/>
    </location>
</feature>
<feature type="domain" description="FIST C-domain" evidence="3">
    <location>
        <begin position="261"/>
        <end position="390"/>
    </location>
</feature>
<dbReference type="InterPro" id="IPR013702">
    <property type="entry name" value="FIST_domain_N"/>
</dbReference>